<protein>
    <submittedName>
        <fullName evidence="2">Uncharacterized protein</fullName>
    </submittedName>
</protein>
<dbReference type="EMBL" id="CAJOBG010112403">
    <property type="protein sequence ID" value="CAF4745495.1"/>
    <property type="molecule type" value="Genomic_DNA"/>
</dbReference>
<sequence>LAAHTSSPQTTGGPTNRASYPQIDPQQQLVYRGINNARTTPYGQVMSYAGVSRPFESPQVIKRDELGILLLNTN</sequence>
<feature type="region of interest" description="Disordered" evidence="1">
    <location>
        <begin position="1"/>
        <end position="24"/>
    </location>
</feature>
<keyword evidence="5" id="KW-1185">Reference proteome</keyword>
<evidence type="ECO:0000313" key="2">
    <source>
        <dbReference type="EMBL" id="CAF4709212.1"/>
    </source>
</evidence>
<reference evidence="2" key="1">
    <citation type="submission" date="2021-02" db="EMBL/GenBank/DDBJ databases">
        <authorList>
            <person name="Nowell W R."/>
        </authorList>
    </citation>
    <scope>NUCLEOTIDE SEQUENCE</scope>
</reference>
<feature type="non-terminal residue" evidence="2">
    <location>
        <position position="1"/>
    </location>
</feature>
<evidence type="ECO:0000256" key="1">
    <source>
        <dbReference type="SAM" id="MobiDB-lite"/>
    </source>
</evidence>
<dbReference type="EMBL" id="CAJOBJ010171459">
    <property type="protein sequence ID" value="CAF4884658.1"/>
    <property type="molecule type" value="Genomic_DNA"/>
</dbReference>
<gene>
    <name evidence="4" type="ORF">GIL414_LOCUS51024</name>
    <name evidence="2" type="ORF">OVN521_LOCUS48673</name>
    <name evidence="3" type="ORF">OVN521_LOCUS49964</name>
</gene>
<name>A0A821IV14_9BILA</name>
<evidence type="ECO:0000313" key="3">
    <source>
        <dbReference type="EMBL" id="CAF4745495.1"/>
    </source>
</evidence>
<evidence type="ECO:0000313" key="5">
    <source>
        <dbReference type="Proteomes" id="UP000663866"/>
    </source>
</evidence>
<dbReference type="Proteomes" id="UP000663866">
    <property type="component" value="Unassembled WGS sequence"/>
</dbReference>
<dbReference type="EMBL" id="CAJOBG010102589">
    <property type="protein sequence ID" value="CAF4709212.1"/>
    <property type="molecule type" value="Genomic_DNA"/>
</dbReference>
<organism evidence="2 5">
    <name type="scientific">Rotaria magnacalcarata</name>
    <dbReference type="NCBI Taxonomy" id="392030"/>
    <lineage>
        <taxon>Eukaryota</taxon>
        <taxon>Metazoa</taxon>
        <taxon>Spiralia</taxon>
        <taxon>Gnathifera</taxon>
        <taxon>Rotifera</taxon>
        <taxon>Eurotatoria</taxon>
        <taxon>Bdelloidea</taxon>
        <taxon>Philodinida</taxon>
        <taxon>Philodinidae</taxon>
        <taxon>Rotaria</taxon>
    </lineage>
</organism>
<comment type="caution">
    <text evidence="2">The sequence shown here is derived from an EMBL/GenBank/DDBJ whole genome shotgun (WGS) entry which is preliminary data.</text>
</comment>
<dbReference type="AlphaFoldDB" id="A0A821IV14"/>
<evidence type="ECO:0000313" key="4">
    <source>
        <dbReference type="EMBL" id="CAF4884658.1"/>
    </source>
</evidence>
<proteinExistence type="predicted"/>
<accession>A0A821IV14</accession>
<dbReference type="Proteomes" id="UP000681720">
    <property type="component" value="Unassembled WGS sequence"/>
</dbReference>